<evidence type="ECO:0000256" key="5">
    <source>
        <dbReference type="SAM" id="MobiDB-lite"/>
    </source>
</evidence>
<dbReference type="Pfam" id="PF00440">
    <property type="entry name" value="TetR_N"/>
    <property type="match status" value="2"/>
</dbReference>
<sequence>MTQNNGDTSTSGPSGAGATNRARRPKDRRATIGRVAADLFAEHGYAGTGLADIAEHVGITPGALYRHFTGGKEDILRSIVSTCMDAFIAAIGELPDPPAEHTRTETRLSKPIRNAVSLAQSQSAQVAITLREWHSLSDTAQQELRQKERHLAQLWEDALRNAGPGPGTSPTEAAVRRRALNGALANLARSKTSLAPTRVEDLFTNSLLALVLTPIDQPPAFVEPTRPSDWLPPRSRRQEIRDTSASLFRMYGYHGVGIDDIGKAAGISGPTVYGTYSSKADILVDACDYASGKIACALDAAFASARSADEALVHIVRAYAETVFDNADIISVLNRESDALPDSDRARISRHRSDYRQVCVAVITQVRPDLNDEEASMLLGAVINAIQEIGLMRRGRPTAHTTGDLALKFLLADRASDAHPLAALPGAN</sequence>
<dbReference type="PROSITE" id="PS50977">
    <property type="entry name" value="HTH_TETR_2"/>
    <property type="match status" value="2"/>
</dbReference>
<feature type="DNA-binding region" description="H-T-H motif" evidence="4">
    <location>
        <begin position="257"/>
        <end position="276"/>
    </location>
</feature>
<name>A0AB38F712_RHOWR</name>
<feature type="compositionally biased region" description="Polar residues" evidence="5">
    <location>
        <begin position="1"/>
        <end position="13"/>
    </location>
</feature>
<evidence type="ECO:0000256" key="4">
    <source>
        <dbReference type="PROSITE-ProRule" id="PRU00335"/>
    </source>
</evidence>
<dbReference type="InterPro" id="IPR050109">
    <property type="entry name" value="HTH-type_TetR-like_transc_reg"/>
</dbReference>
<keyword evidence="2 4" id="KW-0238">DNA-binding</keyword>
<dbReference type="GO" id="GO:0000976">
    <property type="term" value="F:transcription cis-regulatory region binding"/>
    <property type="evidence" value="ECO:0007669"/>
    <property type="project" value="TreeGrafter"/>
</dbReference>
<feature type="domain" description="HTH tetR-type" evidence="6">
    <location>
        <begin position="234"/>
        <end position="294"/>
    </location>
</feature>
<dbReference type="InterPro" id="IPR009057">
    <property type="entry name" value="Homeodomain-like_sf"/>
</dbReference>
<dbReference type="EMBL" id="UAUI01000001">
    <property type="protein sequence ID" value="SPZ34916.1"/>
    <property type="molecule type" value="Genomic_DNA"/>
</dbReference>
<dbReference type="InterPro" id="IPR001647">
    <property type="entry name" value="HTH_TetR"/>
</dbReference>
<dbReference type="AlphaFoldDB" id="A0AB38F712"/>
<evidence type="ECO:0000313" key="7">
    <source>
        <dbReference type="EMBL" id="SPZ34916.1"/>
    </source>
</evidence>
<protein>
    <submittedName>
        <fullName evidence="7">TetR family transcriptional regulator</fullName>
    </submittedName>
</protein>
<organism evidence="7 8">
    <name type="scientific">Rhodococcus wratislaviensis</name>
    <name type="common">Tsukamurella wratislaviensis</name>
    <dbReference type="NCBI Taxonomy" id="44752"/>
    <lineage>
        <taxon>Bacteria</taxon>
        <taxon>Bacillati</taxon>
        <taxon>Actinomycetota</taxon>
        <taxon>Actinomycetes</taxon>
        <taxon>Mycobacteriales</taxon>
        <taxon>Nocardiaceae</taxon>
        <taxon>Rhodococcus</taxon>
    </lineage>
</organism>
<dbReference type="SUPFAM" id="SSF48498">
    <property type="entry name" value="Tetracyclin repressor-like, C-terminal domain"/>
    <property type="match status" value="1"/>
</dbReference>
<dbReference type="PANTHER" id="PTHR30055">
    <property type="entry name" value="HTH-TYPE TRANSCRIPTIONAL REGULATOR RUTR"/>
    <property type="match status" value="1"/>
</dbReference>
<dbReference type="Pfam" id="PF17932">
    <property type="entry name" value="TetR_C_24"/>
    <property type="match status" value="2"/>
</dbReference>
<dbReference type="Gene3D" id="1.10.10.60">
    <property type="entry name" value="Homeodomain-like"/>
    <property type="match status" value="2"/>
</dbReference>
<accession>A0AB38F712</accession>
<feature type="region of interest" description="Disordered" evidence="5">
    <location>
        <begin position="1"/>
        <end position="30"/>
    </location>
</feature>
<proteinExistence type="predicted"/>
<dbReference type="InterPro" id="IPR041490">
    <property type="entry name" value="KstR2_TetR_C"/>
</dbReference>
<comment type="caution">
    <text evidence="7">The sequence shown here is derived from an EMBL/GenBank/DDBJ whole genome shotgun (WGS) entry which is preliminary data.</text>
</comment>
<dbReference type="SUPFAM" id="SSF46689">
    <property type="entry name" value="Homeodomain-like"/>
    <property type="match status" value="2"/>
</dbReference>
<dbReference type="RefSeq" id="WP_037231747.1">
    <property type="nucleotide sequence ID" value="NZ_JBHXBJ010000191.1"/>
</dbReference>
<gene>
    <name evidence="7" type="primary">kstR2_2</name>
    <name evidence="7" type="ORF">NCTC13229_00502</name>
</gene>
<feature type="domain" description="HTH tetR-type" evidence="6">
    <location>
        <begin position="26"/>
        <end position="86"/>
    </location>
</feature>
<feature type="DNA-binding region" description="H-T-H motif" evidence="4">
    <location>
        <begin position="49"/>
        <end position="68"/>
    </location>
</feature>
<evidence type="ECO:0000256" key="1">
    <source>
        <dbReference type="ARBA" id="ARBA00023015"/>
    </source>
</evidence>
<dbReference type="Gene3D" id="1.10.357.10">
    <property type="entry name" value="Tetracycline Repressor, domain 2"/>
    <property type="match status" value="2"/>
</dbReference>
<dbReference type="Proteomes" id="UP000251211">
    <property type="component" value="Unassembled WGS sequence"/>
</dbReference>
<dbReference type="GO" id="GO:0003700">
    <property type="term" value="F:DNA-binding transcription factor activity"/>
    <property type="evidence" value="ECO:0007669"/>
    <property type="project" value="TreeGrafter"/>
</dbReference>
<evidence type="ECO:0000256" key="2">
    <source>
        <dbReference type="ARBA" id="ARBA00023125"/>
    </source>
</evidence>
<evidence type="ECO:0000313" key="8">
    <source>
        <dbReference type="Proteomes" id="UP000251211"/>
    </source>
</evidence>
<evidence type="ECO:0000256" key="3">
    <source>
        <dbReference type="ARBA" id="ARBA00023163"/>
    </source>
</evidence>
<evidence type="ECO:0000259" key="6">
    <source>
        <dbReference type="PROSITE" id="PS50977"/>
    </source>
</evidence>
<dbReference type="PRINTS" id="PR00455">
    <property type="entry name" value="HTHTETR"/>
</dbReference>
<keyword evidence="3" id="KW-0804">Transcription</keyword>
<keyword evidence="1" id="KW-0805">Transcription regulation</keyword>
<reference evidence="7 8" key="1">
    <citation type="submission" date="2018-06" db="EMBL/GenBank/DDBJ databases">
        <authorList>
            <consortium name="Pathogen Informatics"/>
            <person name="Doyle S."/>
        </authorList>
    </citation>
    <scope>NUCLEOTIDE SEQUENCE [LARGE SCALE GENOMIC DNA]</scope>
    <source>
        <strain evidence="7 8">NCTC13229</strain>
    </source>
</reference>
<dbReference type="PANTHER" id="PTHR30055:SF234">
    <property type="entry name" value="HTH-TYPE TRANSCRIPTIONAL REGULATOR BETI"/>
    <property type="match status" value="1"/>
</dbReference>
<dbReference type="InterPro" id="IPR036271">
    <property type="entry name" value="Tet_transcr_reg_TetR-rel_C_sf"/>
</dbReference>